<feature type="non-terminal residue" evidence="2">
    <location>
        <position position="1"/>
    </location>
</feature>
<sequence length="110" mass="12372">CTVRGWTKGGWPGRSHAPTNAWPAPVASWSRRRTRSRTTSGARGSITPTPCWRRRTSVRPRSTSTASWIPRNTRNCCLRSAGRSSPTTRRGSRSSGWSCWCACWRPRRGL</sequence>
<proteinExistence type="predicted"/>
<accession>A0A6J4P6I5</accession>
<dbReference type="EMBL" id="CADCUW010000155">
    <property type="protein sequence ID" value="CAA9401535.1"/>
    <property type="molecule type" value="Genomic_DNA"/>
</dbReference>
<dbReference type="AlphaFoldDB" id="A0A6J4P6I5"/>
<feature type="region of interest" description="Disordered" evidence="1">
    <location>
        <begin position="79"/>
        <end position="98"/>
    </location>
</feature>
<feature type="non-terminal residue" evidence="2">
    <location>
        <position position="110"/>
    </location>
</feature>
<evidence type="ECO:0000313" key="2">
    <source>
        <dbReference type="EMBL" id="CAA9401535.1"/>
    </source>
</evidence>
<gene>
    <name evidence="2" type="ORF">AVDCRST_MAG01-01-1037</name>
</gene>
<evidence type="ECO:0000256" key="1">
    <source>
        <dbReference type="SAM" id="MobiDB-lite"/>
    </source>
</evidence>
<reference evidence="2" key="1">
    <citation type="submission" date="2020-02" db="EMBL/GenBank/DDBJ databases">
        <authorList>
            <person name="Meier V. D."/>
        </authorList>
    </citation>
    <scope>NUCLEOTIDE SEQUENCE</scope>
    <source>
        <strain evidence="2">AVDCRST_MAG01</strain>
    </source>
</reference>
<protein>
    <submittedName>
        <fullName evidence="2">Uncharacterized protein</fullName>
    </submittedName>
</protein>
<name>A0A6J4P6I5_9ACTN</name>
<feature type="region of interest" description="Disordered" evidence="1">
    <location>
        <begin position="1"/>
        <end position="67"/>
    </location>
</feature>
<organism evidence="2">
    <name type="scientific">uncultured Rubrobacteraceae bacterium</name>
    <dbReference type="NCBI Taxonomy" id="349277"/>
    <lineage>
        <taxon>Bacteria</taxon>
        <taxon>Bacillati</taxon>
        <taxon>Actinomycetota</taxon>
        <taxon>Rubrobacteria</taxon>
        <taxon>Rubrobacterales</taxon>
        <taxon>Rubrobacteraceae</taxon>
        <taxon>environmental samples</taxon>
    </lineage>
</organism>